<evidence type="ECO:0000256" key="4">
    <source>
        <dbReference type="ARBA" id="ARBA00022915"/>
    </source>
</evidence>
<dbReference type="InterPro" id="IPR026586">
    <property type="entry name" value="Type2_DapD"/>
</dbReference>
<dbReference type="GO" id="GO:0000287">
    <property type="term" value="F:magnesium ion binding"/>
    <property type="evidence" value="ECO:0007669"/>
    <property type="project" value="UniProtKB-UniRule"/>
</dbReference>
<dbReference type="InterPro" id="IPR038361">
    <property type="entry name" value="THDPS_M_sf"/>
</dbReference>
<evidence type="ECO:0000256" key="6">
    <source>
        <dbReference type="ARBA" id="ARBA00023315"/>
    </source>
</evidence>
<dbReference type="Gene3D" id="3.30.60.70">
    <property type="entry name" value="Trimeric LpxA-like enzymes"/>
    <property type="match status" value="1"/>
</dbReference>
<name>A0A937LFB7_9GAMM</name>
<comment type="caution">
    <text evidence="7">Lacks conserved residue(s) required for the propagation of feature annotation.</text>
</comment>
<evidence type="ECO:0000313" key="10">
    <source>
        <dbReference type="Proteomes" id="UP000744438"/>
    </source>
</evidence>
<dbReference type="Pfam" id="PF14789">
    <property type="entry name" value="THDPS_M"/>
    <property type="match status" value="1"/>
</dbReference>
<keyword evidence="7" id="KW-0460">Magnesium</keyword>
<accession>A0A937LFB7</accession>
<comment type="subunit">
    <text evidence="7">Homotrimer.</text>
</comment>
<comment type="subcellular location">
    <subcellularLocation>
        <location evidence="7">Cytoplasm</location>
    </subcellularLocation>
</comment>
<dbReference type="SUPFAM" id="SSF51161">
    <property type="entry name" value="Trimeric LpxA-like enzymes"/>
    <property type="match status" value="1"/>
</dbReference>
<comment type="function">
    <text evidence="7">Catalyzes the conversion of the cyclic tetrahydrodipicolinate (THDP) into the acyclic N-succinyl-L-2-amino-6-oxopimelate using succinyl-CoA.</text>
</comment>
<dbReference type="InterPro" id="IPR011004">
    <property type="entry name" value="Trimer_LpxA-like_sf"/>
</dbReference>
<comment type="similarity">
    <text evidence="7">Belongs to the type 2 tetrahydrodipicolinate N-succinyltransferase family.</text>
</comment>
<comment type="pathway">
    <text evidence="7">Amino-acid biosynthesis; L-lysine biosynthesis via DAP pathway; LL-2,6-diaminopimelate from (S)-tetrahydrodipicolinate (succinylase route): step 1/3.</text>
</comment>
<gene>
    <name evidence="7" type="primary">dapD</name>
    <name evidence="9" type="ORF">ISQ63_00400</name>
</gene>
<dbReference type="CDD" id="cd04649">
    <property type="entry name" value="LbH_THP_succinylT_putative"/>
    <property type="match status" value="1"/>
</dbReference>
<evidence type="ECO:0000256" key="1">
    <source>
        <dbReference type="ARBA" id="ARBA00022490"/>
    </source>
</evidence>
<keyword evidence="5 7" id="KW-0457">Lysine biosynthesis</keyword>
<sequence>MSNWTGLGIGTKNSDGDWIEMFFAEENISSEDLESSDAAFEKVSVSDDKAPTSVPEAYLKLHLLSYRLVKPNETNLDGIFGILQNVVWTSEGPFSIADFKKAQLEARKENRHILVHSVDKFPRMSDYVTLSDVRIADANRVRLGAYLGSGTTIMHEGFVNFNAGSLGEAMIEGRISQGVVIGDKTDIGGGASTMGTLSGGNEVRISLGKNCLLGANSGLGIPLGDRCTVEAGLYLTASSKVEVIDDKGEISETVKASELASQSDLLFIRNSLTGAIQCRPNEKVIELNEELHSND</sequence>
<dbReference type="Pfam" id="PF14602">
    <property type="entry name" value="Hexapep_2"/>
    <property type="match status" value="1"/>
</dbReference>
<feature type="binding site" evidence="7">
    <location>
        <position position="255"/>
    </location>
    <ligand>
        <name>succinyl-CoA</name>
        <dbReference type="ChEBI" id="CHEBI:57292"/>
    </ligand>
</feature>
<feature type="domain" description="2,3,4,5-tetrahydropyridine-2,6-dicarboxylate N-succinyltransferase middle" evidence="8">
    <location>
        <begin position="83"/>
        <end position="123"/>
    </location>
</feature>
<feature type="binding site" evidence="7">
    <location>
        <begin position="230"/>
        <end position="231"/>
    </location>
    <ligand>
        <name>succinyl-CoA</name>
        <dbReference type="ChEBI" id="CHEBI:57292"/>
    </ligand>
</feature>
<dbReference type="AlphaFoldDB" id="A0A937LFB7"/>
<feature type="binding site" evidence="7">
    <location>
        <position position="174"/>
    </location>
    <ligand>
        <name>succinyl-CoA</name>
        <dbReference type="ChEBI" id="CHEBI:57292"/>
    </ligand>
</feature>
<feature type="binding site" evidence="7">
    <location>
        <position position="215"/>
    </location>
    <ligand>
        <name>succinyl-CoA</name>
        <dbReference type="ChEBI" id="CHEBI:57292"/>
    </ligand>
</feature>
<dbReference type="GO" id="GO:0008666">
    <property type="term" value="F:2,3,4,5-tetrahydropyridine-2,6-dicarboxylate N-succinyltransferase activity"/>
    <property type="evidence" value="ECO:0007669"/>
    <property type="project" value="UniProtKB-UniRule"/>
</dbReference>
<feature type="binding site" evidence="7">
    <location>
        <position position="192"/>
    </location>
    <ligand>
        <name>succinyl-CoA</name>
        <dbReference type="ChEBI" id="CHEBI:57292"/>
    </ligand>
</feature>
<dbReference type="Gene3D" id="2.160.10.10">
    <property type="entry name" value="Hexapeptide repeat proteins"/>
    <property type="match status" value="1"/>
</dbReference>
<keyword evidence="1 7" id="KW-0963">Cytoplasm</keyword>
<feature type="active site" description="Acyl-anhydride intermediate" evidence="7">
    <location>
        <position position="172"/>
    </location>
</feature>
<keyword evidence="6 7" id="KW-0012">Acyltransferase</keyword>
<evidence type="ECO:0000256" key="3">
    <source>
        <dbReference type="ARBA" id="ARBA00022679"/>
    </source>
</evidence>
<dbReference type="GO" id="GO:0005737">
    <property type="term" value="C:cytoplasm"/>
    <property type="evidence" value="ECO:0007669"/>
    <property type="project" value="UniProtKB-SubCell"/>
</dbReference>
<feature type="binding site" evidence="7">
    <location>
        <position position="156"/>
    </location>
    <ligand>
        <name>Mg(2+)</name>
        <dbReference type="ChEBI" id="CHEBI:18420"/>
        <label>2</label>
        <note>ligand shared between trimeric partners</note>
    </ligand>
</feature>
<comment type="caution">
    <text evidence="9">The sequence shown here is derived from an EMBL/GenBank/DDBJ whole genome shotgun (WGS) entry which is preliminary data.</text>
</comment>
<dbReference type="Gene3D" id="3.30.70.2010">
    <property type="match status" value="1"/>
</dbReference>
<keyword evidence="7" id="KW-0479">Metal-binding</keyword>
<dbReference type="HAMAP" id="MF_02122">
    <property type="entry name" value="DapD_type2"/>
    <property type="match status" value="1"/>
</dbReference>
<comment type="catalytic activity">
    <reaction evidence="7">
        <text>(S)-2,3,4,5-tetrahydrodipicolinate + succinyl-CoA + H2O = (S)-2-succinylamino-6-oxoheptanedioate + CoA</text>
        <dbReference type="Rhea" id="RHEA:17325"/>
        <dbReference type="ChEBI" id="CHEBI:15377"/>
        <dbReference type="ChEBI" id="CHEBI:15685"/>
        <dbReference type="ChEBI" id="CHEBI:16845"/>
        <dbReference type="ChEBI" id="CHEBI:57287"/>
        <dbReference type="ChEBI" id="CHEBI:57292"/>
        <dbReference type="EC" id="2.3.1.117"/>
    </reaction>
</comment>
<keyword evidence="2 7" id="KW-0028">Amino-acid biosynthesis</keyword>
<feature type="binding site" evidence="7">
    <location>
        <position position="189"/>
    </location>
    <ligand>
        <name>succinyl-CoA</name>
        <dbReference type="ChEBI" id="CHEBI:57292"/>
    </ligand>
</feature>
<proteinExistence type="inferred from homology"/>
<dbReference type="GO" id="GO:0019877">
    <property type="term" value="P:diaminopimelate biosynthetic process"/>
    <property type="evidence" value="ECO:0007669"/>
    <property type="project" value="UniProtKB-UniRule"/>
</dbReference>
<dbReference type="GO" id="GO:0009089">
    <property type="term" value="P:lysine biosynthetic process via diaminopimelate"/>
    <property type="evidence" value="ECO:0007669"/>
    <property type="project" value="UniProtKB-UniRule"/>
</dbReference>
<evidence type="ECO:0000313" key="9">
    <source>
        <dbReference type="EMBL" id="MBL6811323.1"/>
    </source>
</evidence>
<protein>
    <recommendedName>
        <fullName evidence="7">2,3,4,5-tetrahydropyridine-2,6-dicarboxylate N-succinyltransferase</fullName>
        <ecNumber evidence="7">2.3.1.117</ecNumber>
    </recommendedName>
    <alternativeName>
        <fullName evidence="7">Tetrahydrodipicolinate N-succinyltransferase</fullName>
        <shortName evidence="7">THDP succinyltransferase</shortName>
        <shortName evidence="7">THP succinyltransferase</shortName>
    </alternativeName>
    <alternativeName>
        <fullName evidence="7">Tetrahydropicolinate succinylase</fullName>
    </alternativeName>
</protein>
<dbReference type="InterPro" id="IPR032784">
    <property type="entry name" value="THDPS_M"/>
</dbReference>
<keyword evidence="4 7" id="KW-0220">Diaminopimelate biosynthesis</keyword>
<evidence type="ECO:0000259" key="8">
    <source>
        <dbReference type="Pfam" id="PF14789"/>
    </source>
</evidence>
<reference evidence="9" key="1">
    <citation type="submission" date="2020-10" db="EMBL/GenBank/DDBJ databases">
        <title>Microbiome of the Black Sea water column analyzed by genome centric metagenomics.</title>
        <authorList>
            <person name="Cabello-Yeves P.J."/>
            <person name="Callieri C."/>
            <person name="Picazo A."/>
            <person name="Mehrshad M."/>
            <person name="Haro-Moreno J.M."/>
            <person name="Roda-Garcia J."/>
            <person name="Dzembekova N."/>
            <person name="Slabakova V."/>
            <person name="Slabakova N."/>
            <person name="Moncheva S."/>
            <person name="Rodriguez-Valera F."/>
        </authorList>
    </citation>
    <scope>NUCLEOTIDE SEQUENCE</scope>
    <source>
        <strain evidence="9">BS307-5m-G49</strain>
    </source>
</reference>
<evidence type="ECO:0000256" key="2">
    <source>
        <dbReference type="ARBA" id="ARBA00022605"/>
    </source>
</evidence>
<dbReference type="Pfam" id="PF14790">
    <property type="entry name" value="THDPS_N"/>
    <property type="match status" value="1"/>
</dbReference>
<dbReference type="Proteomes" id="UP000744438">
    <property type="component" value="Unassembled WGS sequence"/>
</dbReference>
<dbReference type="EC" id="2.3.1.117" evidence="7"/>
<organism evidence="9 10">
    <name type="scientific">SAR86 cluster bacterium</name>
    <dbReference type="NCBI Taxonomy" id="2030880"/>
    <lineage>
        <taxon>Bacteria</taxon>
        <taxon>Pseudomonadati</taxon>
        <taxon>Pseudomonadota</taxon>
        <taxon>Gammaproteobacteria</taxon>
        <taxon>SAR86 cluster</taxon>
    </lineage>
</organism>
<evidence type="ECO:0000256" key="5">
    <source>
        <dbReference type="ARBA" id="ARBA00023154"/>
    </source>
</evidence>
<evidence type="ECO:0000256" key="7">
    <source>
        <dbReference type="HAMAP-Rule" id="MF_02122"/>
    </source>
</evidence>
<dbReference type="InterPro" id="IPR001451">
    <property type="entry name" value="Hexapep"/>
</dbReference>
<dbReference type="EMBL" id="JADHQC010000001">
    <property type="protein sequence ID" value="MBL6811323.1"/>
    <property type="molecule type" value="Genomic_DNA"/>
</dbReference>
<keyword evidence="3 7" id="KW-0808">Transferase</keyword>